<keyword evidence="2" id="KW-0732">Signal</keyword>
<dbReference type="CDD" id="cd05379">
    <property type="entry name" value="CAP_bacterial"/>
    <property type="match status" value="1"/>
</dbReference>
<sequence>MSKIIKNALLATAGAAAAFTGAQATVSADTVTVQSGDTLSKIATEHNTTVDALAKTNNISQSDLIVAGSTINISTDQNVKGLSADKATYTVQSGDTLTKIAEKTGVSAQVLAQNNDISNTDLVVTDAVLKLSTAQTTATVETKTVAQTVPANVEYIAAADANHDNYMTAAEYTTYQANGGSAQQATEAKSTQTASAETVPANVEYVAAADANHDNYMTASEYLAYKANGGSAQQTTTEAKPTQTATTSTETVPANVEYVAAADANHDNYMTAAEYSAYKANGGSAAQTTQAATQQAQTTQTKSSAQLVQTSNETTSNTSSVATSSADATINAWNAMRAKMGLKPVTISASLSAHAQQRAQLMGSSSNWFGAHVSSNTPEVVANGFGAGSSVINAWYYETGMVNGGHTEFIVNPNFTQAGVGYYNGWIVVNAQ</sequence>
<dbReference type="STRING" id="907931.GCA_000165675_01676"/>
<dbReference type="Gene3D" id="1.10.238.10">
    <property type="entry name" value="EF-hand"/>
    <property type="match status" value="1"/>
</dbReference>
<reference evidence="4 5" key="1">
    <citation type="journal article" date="2019" name="Appl. Microbiol. Biotechnol.">
        <title>Uncovering carbohydrate metabolism through a genotype-phenotype association study of 56 lactic acid bacteria genomes.</title>
        <authorList>
            <person name="Buron-Moles G."/>
            <person name="Chailyan A."/>
            <person name="Dolejs I."/>
            <person name="Forster J."/>
            <person name="Miks M.H."/>
        </authorList>
    </citation>
    <scope>NUCLEOTIDE SEQUENCE [LARGE SCALE GENOMIC DNA]</scope>
    <source>
        <strain evidence="4 5">ATCC 700006</strain>
    </source>
</reference>
<dbReference type="SMART" id="SM00257">
    <property type="entry name" value="LysM"/>
    <property type="match status" value="2"/>
</dbReference>
<dbReference type="Pfam" id="PF00188">
    <property type="entry name" value="CAP"/>
    <property type="match status" value="1"/>
</dbReference>
<dbReference type="SUPFAM" id="SSF55797">
    <property type="entry name" value="PR-1-like"/>
    <property type="match status" value="1"/>
</dbReference>
<dbReference type="Pfam" id="PF01476">
    <property type="entry name" value="LysM"/>
    <property type="match status" value="2"/>
</dbReference>
<feature type="region of interest" description="Disordered" evidence="1">
    <location>
        <begin position="296"/>
        <end position="324"/>
    </location>
</feature>
<feature type="domain" description="LysM" evidence="3">
    <location>
        <begin position="29"/>
        <end position="73"/>
    </location>
</feature>
<comment type="caution">
    <text evidence="4">The sequence shown here is derived from an EMBL/GenBank/DDBJ whole genome shotgun (WGS) entry which is preliminary data.</text>
</comment>
<dbReference type="InterPro" id="IPR014044">
    <property type="entry name" value="CAP_dom"/>
</dbReference>
<evidence type="ECO:0000313" key="4">
    <source>
        <dbReference type="EMBL" id="TDG69389.1"/>
    </source>
</evidence>
<dbReference type="InterPro" id="IPR035940">
    <property type="entry name" value="CAP_sf"/>
</dbReference>
<accession>A0A4R5NA73</accession>
<evidence type="ECO:0000313" key="5">
    <source>
        <dbReference type="Proteomes" id="UP000295681"/>
    </source>
</evidence>
<gene>
    <name evidence="4" type="ORF">C5L23_000851</name>
</gene>
<dbReference type="PROSITE" id="PS51782">
    <property type="entry name" value="LYSM"/>
    <property type="match status" value="2"/>
</dbReference>
<organism evidence="4 5">
    <name type="scientific">Leuconostoc fallax</name>
    <dbReference type="NCBI Taxonomy" id="1251"/>
    <lineage>
        <taxon>Bacteria</taxon>
        <taxon>Bacillati</taxon>
        <taxon>Bacillota</taxon>
        <taxon>Bacilli</taxon>
        <taxon>Lactobacillales</taxon>
        <taxon>Lactobacillaceae</taxon>
        <taxon>Leuconostoc</taxon>
    </lineage>
</organism>
<dbReference type="RefSeq" id="WP_010006935.1">
    <property type="nucleotide sequence ID" value="NZ_JAGYGP010000006.1"/>
</dbReference>
<feature type="chain" id="PRO_5020837037" description="LysM domain-containing protein" evidence="2">
    <location>
        <begin position="25"/>
        <end position="432"/>
    </location>
</feature>
<dbReference type="Gene3D" id="3.10.350.10">
    <property type="entry name" value="LysM domain"/>
    <property type="match status" value="2"/>
</dbReference>
<dbReference type="AlphaFoldDB" id="A0A4R5NA73"/>
<name>A0A4R5NA73_9LACO</name>
<dbReference type="PANTHER" id="PTHR33734">
    <property type="entry name" value="LYSM DOMAIN-CONTAINING GPI-ANCHORED PROTEIN 2"/>
    <property type="match status" value="1"/>
</dbReference>
<feature type="compositionally biased region" description="Low complexity" evidence="1">
    <location>
        <begin position="310"/>
        <end position="324"/>
    </location>
</feature>
<evidence type="ECO:0000256" key="1">
    <source>
        <dbReference type="SAM" id="MobiDB-lite"/>
    </source>
</evidence>
<dbReference type="SUPFAM" id="SSF54106">
    <property type="entry name" value="LysM domain"/>
    <property type="match status" value="2"/>
</dbReference>
<protein>
    <recommendedName>
        <fullName evidence="3">LysM domain-containing protein</fullName>
    </recommendedName>
</protein>
<dbReference type="EMBL" id="PUFI01000005">
    <property type="protein sequence ID" value="TDG69389.1"/>
    <property type="molecule type" value="Genomic_DNA"/>
</dbReference>
<keyword evidence="5" id="KW-1185">Reference proteome</keyword>
<proteinExistence type="predicted"/>
<feature type="domain" description="LysM" evidence="3">
    <location>
        <begin position="87"/>
        <end position="131"/>
    </location>
</feature>
<dbReference type="GO" id="GO:0008932">
    <property type="term" value="F:lytic endotransglycosylase activity"/>
    <property type="evidence" value="ECO:0007669"/>
    <property type="project" value="TreeGrafter"/>
</dbReference>
<dbReference type="PROSITE" id="PS00018">
    <property type="entry name" value="EF_HAND_1"/>
    <property type="match status" value="1"/>
</dbReference>
<dbReference type="InterPro" id="IPR036779">
    <property type="entry name" value="LysM_dom_sf"/>
</dbReference>
<dbReference type="CDD" id="cd00118">
    <property type="entry name" value="LysM"/>
    <property type="match status" value="2"/>
</dbReference>
<evidence type="ECO:0000259" key="3">
    <source>
        <dbReference type="PROSITE" id="PS51782"/>
    </source>
</evidence>
<dbReference type="InterPro" id="IPR018392">
    <property type="entry name" value="LysM"/>
</dbReference>
<dbReference type="Proteomes" id="UP000295681">
    <property type="component" value="Unassembled WGS sequence"/>
</dbReference>
<evidence type="ECO:0000256" key="2">
    <source>
        <dbReference type="SAM" id="SignalP"/>
    </source>
</evidence>
<dbReference type="PANTHER" id="PTHR33734:SF22">
    <property type="entry name" value="MEMBRANE-BOUND LYTIC MUREIN TRANSGLYCOSYLASE D"/>
    <property type="match status" value="1"/>
</dbReference>
<dbReference type="InterPro" id="IPR018247">
    <property type="entry name" value="EF_Hand_1_Ca_BS"/>
</dbReference>
<feature type="signal peptide" evidence="2">
    <location>
        <begin position="1"/>
        <end position="24"/>
    </location>
</feature>
<dbReference type="Gene3D" id="3.40.33.10">
    <property type="entry name" value="CAP"/>
    <property type="match status" value="1"/>
</dbReference>